<keyword evidence="5" id="KW-0804">Transcription</keyword>
<keyword evidence="4 8" id="KW-0238">DNA-binding</keyword>
<dbReference type="InterPro" id="IPR001789">
    <property type="entry name" value="Sig_transdc_resp-reg_receiver"/>
</dbReference>
<evidence type="ECO:0000256" key="6">
    <source>
        <dbReference type="PROSITE-ProRule" id="PRU00169"/>
    </source>
</evidence>
<comment type="caution">
    <text evidence="8">The sequence shown here is derived from an EMBL/GenBank/DDBJ whole genome shotgun (WGS) entry which is preliminary data.</text>
</comment>
<dbReference type="PANTHER" id="PTHR48111:SF1">
    <property type="entry name" value="TWO-COMPONENT RESPONSE REGULATOR ORR33"/>
    <property type="match status" value="1"/>
</dbReference>
<dbReference type="SUPFAM" id="SSF52172">
    <property type="entry name" value="CheY-like"/>
    <property type="match status" value="1"/>
</dbReference>
<keyword evidence="2" id="KW-0902">Two-component regulatory system</keyword>
<evidence type="ECO:0000256" key="1">
    <source>
        <dbReference type="ARBA" id="ARBA00022553"/>
    </source>
</evidence>
<gene>
    <name evidence="8" type="ORF">J2S74_003502</name>
</gene>
<name>A0ABU0A076_9BACI</name>
<dbReference type="PROSITE" id="PS50110">
    <property type="entry name" value="RESPONSE_REGULATORY"/>
    <property type="match status" value="1"/>
</dbReference>
<dbReference type="SMART" id="SM00448">
    <property type="entry name" value="REC"/>
    <property type="match status" value="1"/>
</dbReference>
<evidence type="ECO:0000256" key="2">
    <source>
        <dbReference type="ARBA" id="ARBA00023012"/>
    </source>
</evidence>
<dbReference type="PANTHER" id="PTHR48111">
    <property type="entry name" value="REGULATOR OF RPOS"/>
    <property type="match status" value="1"/>
</dbReference>
<evidence type="ECO:0000256" key="4">
    <source>
        <dbReference type="ARBA" id="ARBA00023125"/>
    </source>
</evidence>
<keyword evidence="9" id="KW-1185">Reference proteome</keyword>
<reference evidence="8 9" key="1">
    <citation type="submission" date="2023-07" db="EMBL/GenBank/DDBJ databases">
        <title>Genomic Encyclopedia of Type Strains, Phase IV (KMG-IV): sequencing the most valuable type-strain genomes for metagenomic binning, comparative biology and taxonomic classification.</title>
        <authorList>
            <person name="Goeker M."/>
        </authorList>
    </citation>
    <scope>NUCLEOTIDE SEQUENCE [LARGE SCALE GENOMIC DNA]</scope>
    <source>
        <strain evidence="8 9">DSM 9768</strain>
    </source>
</reference>
<dbReference type="Proteomes" id="UP001230005">
    <property type="component" value="Unassembled WGS sequence"/>
</dbReference>
<evidence type="ECO:0000259" key="7">
    <source>
        <dbReference type="PROSITE" id="PS50110"/>
    </source>
</evidence>
<evidence type="ECO:0000313" key="8">
    <source>
        <dbReference type="EMBL" id="MDQ0256103.1"/>
    </source>
</evidence>
<accession>A0ABU0A076</accession>
<dbReference type="CDD" id="cd17574">
    <property type="entry name" value="REC_OmpR"/>
    <property type="match status" value="1"/>
</dbReference>
<dbReference type="InterPro" id="IPR039420">
    <property type="entry name" value="WalR-like"/>
</dbReference>
<evidence type="ECO:0000313" key="9">
    <source>
        <dbReference type="Proteomes" id="UP001230005"/>
    </source>
</evidence>
<feature type="domain" description="Response regulatory" evidence="7">
    <location>
        <begin position="4"/>
        <end position="117"/>
    </location>
</feature>
<dbReference type="Pfam" id="PF00072">
    <property type="entry name" value="Response_reg"/>
    <property type="match status" value="1"/>
</dbReference>
<dbReference type="RefSeq" id="WP_370876025.1">
    <property type="nucleotide sequence ID" value="NZ_JAUSUG010000014.1"/>
</dbReference>
<dbReference type="InterPro" id="IPR011006">
    <property type="entry name" value="CheY-like_superfamily"/>
</dbReference>
<keyword evidence="1 6" id="KW-0597">Phosphoprotein</keyword>
<feature type="modified residue" description="4-aspartylphosphate" evidence="6">
    <location>
        <position position="53"/>
    </location>
</feature>
<keyword evidence="3" id="KW-0805">Transcription regulation</keyword>
<evidence type="ECO:0000256" key="5">
    <source>
        <dbReference type="ARBA" id="ARBA00023163"/>
    </source>
</evidence>
<protein>
    <submittedName>
        <fullName evidence="8">DNA-binding response OmpR family regulator</fullName>
    </submittedName>
</protein>
<proteinExistence type="predicted"/>
<sequence>MSDHILLVDDEQEMRKLLRVCLAPYSYVLDEASNGEEALDKIMAGSYDLILLDIMMPEVDGFELLKTLRDHLDNQIPVILLTALGDTERVVEGLKLGADDYMVKPFEPKERGGQQNG</sequence>
<dbReference type="Gene3D" id="3.40.50.2300">
    <property type="match status" value="1"/>
</dbReference>
<dbReference type="EMBL" id="JAUSUG010000014">
    <property type="protein sequence ID" value="MDQ0256103.1"/>
    <property type="molecule type" value="Genomic_DNA"/>
</dbReference>
<dbReference type="GO" id="GO:0003677">
    <property type="term" value="F:DNA binding"/>
    <property type="evidence" value="ECO:0007669"/>
    <property type="project" value="UniProtKB-KW"/>
</dbReference>
<evidence type="ECO:0000256" key="3">
    <source>
        <dbReference type="ARBA" id="ARBA00023015"/>
    </source>
</evidence>
<organism evidence="8 9">
    <name type="scientific">Evansella vedderi</name>
    <dbReference type="NCBI Taxonomy" id="38282"/>
    <lineage>
        <taxon>Bacteria</taxon>
        <taxon>Bacillati</taxon>
        <taxon>Bacillota</taxon>
        <taxon>Bacilli</taxon>
        <taxon>Bacillales</taxon>
        <taxon>Bacillaceae</taxon>
        <taxon>Evansella</taxon>
    </lineage>
</organism>